<keyword evidence="7" id="KW-1185">Reference proteome</keyword>
<gene>
    <name evidence="5" type="ORF">E3O21_15905</name>
    <name evidence="4" type="ORF">SAMN05216368_11140</name>
</gene>
<dbReference type="SUPFAM" id="SSF53223">
    <property type="entry name" value="Aminoacid dehydrogenase-like, N-terminal domain"/>
    <property type="match status" value="1"/>
</dbReference>
<proteinExistence type="predicted"/>
<dbReference type="Proteomes" id="UP000298252">
    <property type="component" value="Unassembled WGS sequence"/>
</dbReference>
<evidence type="ECO:0000259" key="3">
    <source>
        <dbReference type="Pfam" id="PF08501"/>
    </source>
</evidence>
<dbReference type="SUPFAM" id="SSF51735">
    <property type="entry name" value="NAD(P)-binding Rossmann-fold domains"/>
    <property type="match status" value="1"/>
</dbReference>
<evidence type="ECO:0000256" key="2">
    <source>
        <dbReference type="ARBA" id="ARBA00023141"/>
    </source>
</evidence>
<dbReference type="EMBL" id="FNIB01000011">
    <property type="protein sequence ID" value="SDO14212.1"/>
    <property type="molecule type" value="Genomic_DNA"/>
</dbReference>
<dbReference type="GO" id="GO:0009073">
    <property type="term" value="P:aromatic amino acid family biosynthetic process"/>
    <property type="evidence" value="ECO:0007669"/>
    <property type="project" value="UniProtKB-KW"/>
</dbReference>
<evidence type="ECO:0000313" key="7">
    <source>
        <dbReference type="Proteomes" id="UP000298252"/>
    </source>
</evidence>
<evidence type="ECO:0000256" key="1">
    <source>
        <dbReference type="ARBA" id="ARBA00004871"/>
    </source>
</evidence>
<dbReference type="PANTHER" id="PTHR21089">
    <property type="entry name" value="SHIKIMATE DEHYDROGENASE"/>
    <property type="match status" value="1"/>
</dbReference>
<keyword evidence="2" id="KW-0028">Amino-acid biosynthesis</keyword>
<evidence type="ECO:0000313" key="6">
    <source>
        <dbReference type="Proteomes" id="UP000199639"/>
    </source>
</evidence>
<dbReference type="InterPro" id="IPR022893">
    <property type="entry name" value="Shikimate_DH_fam"/>
</dbReference>
<dbReference type="Proteomes" id="UP000199639">
    <property type="component" value="Unassembled WGS sequence"/>
</dbReference>
<dbReference type="RefSeq" id="WP_092341580.1">
    <property type="nucleotide sequence ID" value="NZ_FNIB01000011.1"/>
</dbReference>
<dbReference type="NCBIfam" id="NF009201">
    <property type="entry name" value="PRK12549.1"/>
    <property type="match status" value="1"/>
</dbReference>
<protein>
    <submittedName>
        <fullName evidence="4">Shikimate dehydrogenase</fullName>
    </submittedName>
</protein>
<dbReference type="InterPro" id="IPR013708">
    <property type="entry name" value="Shikimate_DH-bd_N"/>
</dbReference>
<dbReference type="PANTHER" id="PTHR21089:SF1">
    <property type="entry name" value="BIFUNCTIONAL 3-DEHYDROQUINATE DEHYDRATASE_SHIKIMATE DEHYDROGENASE, CHLOROPLASTIC"/>
    <property type="match status" value="1"/>
</dbReference>
<comment type="pathway">
    <text evidence="1">Metabolic intermediate biosynthesis; chorismate biosynthesis; chorismate from D-erythrose 4-phosphate and phosphoenolpyruvate: step 4/7.</text>
</comment>
<dbReference type="GO" id="GO:0050661">
    <property type="term" value="F:NADP binding"/>
    <property type="evidence" value="ECO:0007669"/>
    <property type="project" value="TreeGrafter"/>
</dbReference>
<dbReference type="CDD" id="cd01065">
    <property type="entry name" value="NAD_bind_Shikimate_DH"/>
    <property type="match status" value="1"/>
</dbReference>
<dbReference type="STRING" id="1424659.SAMN05216368_11140"/>
<dbReference type="Gene3D" id="3.40.50.10860">
    <property type="entry name" value="Leucine Dehydrogenase, chain A, domain 1"/>
    <property type="match status" value="1"/>
</dbReference>
<dbReference type="GO" id="GO:0005829">
    <property type="term" value="C:cytosol"/>
    <property type="evidence" value="ECO:0007669"/>
    <property type="project" value="TreeGrafter"/>
</dbReference>
<dbReference type="InterPro" id="IPR036291">
    <property type="entry name" value="NAD(P)-bd_dom_sf"/>
</dbReference>
<keyword evidence="2" id="KW-0057">Aromatic amino acid biosynthesis</keyword>
<dbReference type="GO" id="GO:0019632">
    <property type="term" value="P:shikimate metabolic process"/>
    <property type="evidence" value="ECO:0007669"/>
    <property type="project" value="TreeGrafter"/>
</dbReference>
<dbReference type="GO" id="GO:0004764">
    <property type="term" value="F:shikimate 3-dehydrogenase (NADP+) activity"/>
    <property type="evidence" value="ECO:0007669"/>
    <property type="project" value="InterPro"/>
</dbReference>
<sequence length="300" mass="31967">MTAPTEFLVGLIGEGITASLTPPMHEREGRHLGFDYEYRILDLLESGRAPEEVGAILAEAREQGFAALNVTHPCKQLVIPFLDELTPAAEHIGAVNLVLIESGRLIGHNTDWTGFRSALLTGLPDARRNRIVQFGSGGAGSATAYALLTLGVHRLAIVDVLPERAQALVNAYAPLFPDQEVCVSTTDSLHTDLATADGVVHATPTGMKEHPGLPVDVTALAATAWVADIVYRPIDTELLRAARSLGHEVLDGGRMAVGQAVDSIRLITGSEPDAIRMRTHFLELLGDGAASRVVAAWGRV</sequence>
<reference evidence="4 6" key="1">
    <citation type="submission" date="2016-10" db="EMBL/GenBank/DDBJ databases">
        <authorList>
            <person name="Varghese N."/>
            <person name="Submissions S."/>
        </authorList>
    </citation>
    <scope>NUCLEOTIDE SEQUENCE [LARGE SCALE GENOMIC DNA]</scope>
    <source>
        <strain evidence="4 6">CGMCC 1.11215</strain>
    </source>
</reference>
<reference evidence="5 7" key="2">
    <citation type="submission" date="2019-03" db="EMBL/GenBank/DDBJ databases">
        <title>Genomics of glacier-inhabiting Cryobacterium strains.</title>
        <authorList>
            <person name="Liu Q."/>
            <person name="Xin Y.-H."/>
        </authorList>
    </citation>
    <scope>NUCLEOTIDE SEQUENCE [LARGE SCALE GENOMIC DNA]</scope>
    <source>
        <strain evidence="5 7">Hh8</strain>
    </source>
</reference>
<dbReference type="AlphaFoldDB" id="A0A4R8V0N7"/>
<dbReference type="InterPro" id="IPR046346">
    <property type="entry name" value="Aminoacid_DH-like_N_sf"/>
</dbReference>
<evidence type="ECO:0000313" key="5">
    <source>
        <dbReference type="EMBL" id="TFB74269.1"/>
    </source>
</evidence>
<dbReference type="EMBL" id="SOFD01000036">
    <property type="protein sequence ID" value="TFB74269.1"/>
    <property type="molecule type" value="Genomic_DNA"/>
</dbReference>
<accession>A0A4R8V0N7</accession>
<name>A0A4R8V0N7_9MICO</name>
<dbReference type="Gene3D" id="3.40.50.720">
    <property type="entry name" value="NAD(P)-binding Rossmann-like Domain"/>
    <property type="match status" value="1"/>
</dbReference>
<dbReference type="Pfam" id="PF08501">
    <property type="entry name" value="Shikimate_dh_N"/>
    <property type="match status" value="1"/>
</dbReference>
<evidence type="ECO:0000313" key="4">
    <source>
        <dbReference type="EMBL" id="SDO14212.1"/>
    </source>
</evidence>
<organism evidence="4 6">
    <name type="scientific">Cryobacterium flavum</name>
    <dbReference type="NCBI Taxonomy" id="1424659"/>
    <lineage>
        <taxon>Bacteria</taxon>
        <taxon>Bacillati</taxon>
        <taxon>Actinomycetota</taxon>
        <taxon>Actinomycetes</taxon>
        <taxon>Micrococcales</taxon>
        <taxon>Microbacteriaceae</taxon>
        <taxon>Cryobacterium</taxon>
    </lineage>
</organism>
<feature type="domain" description="Shikimate dehydrogenase substrate binding N-terminal" evidence="3">
    <location>
        <begin position="11"/>
        <end position="98"/>
    </location>
</feature>
<dbReference type="GO" id="GO:0009423">
    <property type="term" value="P:chorismate biosynthetic process"/>
    <property type="evidence" value="ECO:0007669"/>
    <property type="project" value="TreeGrafter"/>
</dbReference>